<sequence length="501" mass="53116">MDATTLRGLFAQRDLHLRLAIDESDLEPGALDAPVRWVHGTDLADPTPFLTDQLVLLTTGTQLGEDAGEVGDYVRRLQQAGVCGLGFGTDVVRAGIPSLLIDACRAARMPLFEVPYRTPFIAVARVHTEAMAAQAFARRSWALAAQRAIALAALRPDGLGATLAELAKQLDAWVGLFDAAGVLTREHPAGVLDAATTAALTDDVARVLRRGARAGSSFAVGETPFTLQTLGHAGHLRGVIAIATSDLDQEGRGLVTSVIAMAGLALEQGSGIARARTLLRSGVLQSLVSGDPALARRIARDMWGGLPEAPVVVAATDAADDAVTEWLELRTDYERGTLFFGRDDDGLVLASTQAAASLFDDLARRFAVRIGVSTPVPYAAFSRGLDEARTALQRGSEPVTRFVDLNRARVLSALDTTAGRALAAELLAPLAQHPTLTATLRAWLAHDARHDVTADALGVHRHTVRARIAQAEQLLGLDLSTFPARAELWAALQTLSPPAPR</sequence>
<dbReference type="InterPro" id="IPR051448">
    <property type="entry name" value="CdaR-like_regulators"/>
</dbReference>
<dbReference type="PANTHER" id="PTHR33744">
    <property type="entry name" value="CARBOHYDRATE DIACID REGULATOR"/>
    <property type="match status" value="1"/>
</dbReference>
<dbReference type="Proteomes" id="UP000293995">
    <property type="component" value="Chromosome"/>
</dbReference>
<dbReference type="PANTHER" id="PTHR33744:SF1">
    <property type="entry name" value="DNA-BINDING TRANSCRIPTIONAL ACTIVATOR ADER"/>
    <property type="match status" value="1"/>
</dbReference>
<dbReference type="EMBL" id="CP035494">
    <property type="protein sequence ID" value="QAY60514.1"/>
    <property type="molecule type" value="Genomic_DNA"/>
</dbReference>
<dbReference type="InterPro" id="IPR042070">
    <property type="entry name" value="PucR_C-HTH_sf"/>
</dbReference>
<evidence type="ECO:0000313" key="3">
    <source>
        <dbReference type="EMBL" id="QAY60514.1"/>
    </source>
</evidence>
<reference evidence="3 4" key="1">
    <citation type="submission" date="2019-01" db="EMBL/GenBank/DDBJ databases">
        <title>Genome sequencing of strain DFW100M-13.</title>
        <authorList>
            <person name="Heo J."/>
            <person name="Kim S.-J."/>
            <person name="Kim J.-S."/>
            <person name="Hong S.-B."/>
            <person name="Kwon S.-W."/>
        </authorList>
    </citation>
    <scope>NUCLEOTIDE SEQUENCE [LARGE SCALE GENOMIC DNA]</scope>
    <source>
        <strain evidence="3 4">DFW100M-13</strain>
    </source>
</reference>
<feature type="domain" description="Purine catabolism PurC-like" evidence="1">
    <location>
        <begin position="30"/>
        <end position="125"/>
    </location>
</feature>
<evidence type="ECO:0000313" key="4">
    <source>
        <dbReference type="Proteomes" id="UP000293995"/>
    </source>
</evidence>
<organism evidence="3 4">
    <name type="scientific">Microbacterium protaetiae</name>
    <dbReference type="NCBI Taxonomy" id="2509458"/>
    <lineage>
        <taxon>Bacteria</taxon>
        <taxon>Bacillati</taxon>
        <taxon>Actinomycetota</taxon>
        <taxon>Actinomycetes</taxon>
        <taxon>Micrococcales</taxon>
        <taxon>Microbacteriaceae</taxon>
        <taxon>Microbacterium</taxon>
    </lineage>
</organism>
<accession>A0A4P6EEC8</accession>
<gene>
    <name evidence="3" type="ORF">ET475_11280</name>
</gene>
<protein>
    <submittedName>
        <fullName evidence="3">PucR family transcriptional regulator</fullName>
    </submittedName>
</protein>
<dbReference type="InterPro" id="IPR025736">
    <property type="entry name" value="PucR_C-HTH_dom"/>
</dbReference>
<name>A0A4P6EEC8_9MICO</name>
<dbReference type="Pfam" id="PF13556">
    <property type="entry name" value="HTH_30"/>
    <property type="match status" value="1"/>
</dbReference>
<evidence type="ECO:0000259" key="2">
    <source>
        <dbReference type="Pfam" id="PF13556"/>
    </source>
</evidence>
<keyword evidence="4" id="KW-1185">Reference proteome</keyword>
<dbReference type="OrthoDB" id="8450798at2"/>
<feature type="domain" description="PucR C-terminal helix-turn-helix" evidence="2">
    <location>
        <begin position="436"/>
        <end position="493"/>
    </location>
</feature>
<dbReference type="Gene3D" id="1.10.10.2840">
    <property type="entry name" value="PucR C-terminal helix-turn-helix domain"/>
    <property type="match status" value="1"/>
</dbReference>
<dbReference type="RefSeq" id="WP_129390067.1">
    <property type="nucleotide sequence ID" value="NZ_CP035494.1"/>
</dbReference>
<proteinExistence type="predicted"/>
<evidence type="ECO:0000259" key="1">
    <source>
        <dbReference type="Pfam" id="PF07905"/>
    </source>
</evidence>
<dbReference type="AlphaFoldDB" id="A0A4P6EEC8"/>
<dbReference type="KEGG" id="mprt:ET475_11280"/>
<dbReference type="InterPro" id="IPR012914">
    <property type="entry name" value="PucR_dom"/>
</dbReference>
<dbReference type="Pfam" id="PF07905">
    <property type="entry name" value="PucR"/>
    <property type="match status" value="1"/>
</dbReference>